<comment type="subcellular location">
    <subcellularLocation>
        <location evidence="5">Secreted</location>
    </subcellularLocation>
    <subcellularLocation>
        <location evidence="5">Bacterial flagellum</location>
    </subcellularLocation>
</comment>
<dbReference type="InterPro" id="IPR040026">
    <property type="entry name" value="FliD"/>
</dbReference>
<dbReference type="Pfam" id="PF07195">
    <property type="entry name" value="FliD_C"/>
    <property type="match status" value="1"/>
</dbReference>
<dbReference type="EMBL" id="JAGXFD010000001">
    <property type="protein sequence ID" value="MBZ9568303.1"/>
    <property type="molecule type" value="Genomic_DNA"/>
</dbReference>
<proteinExistence type="inferred from homology"/>
<keyword evidence="5" id="KW-0964">Secreted</keyword>
<comment type="function">
    <text evidence="5">Required for morphogenesis and for the elongation of the flagellar filament by facilitating polymerization of the flagellin monomers at the tip of growing filament. Forms a capping structure, which prevents flagellin subunits (transported through the central channel of the flagellum) from leaking out without polymerization at the distal end.</text>
</comment>
<evidence type="ECO:0000256" key="5">
    <source>
        <dbReference type="RuleBase" id="RU362066"/>
    </source>
</evidence>
<sequence>MASIASLGIGSGMDLNGLLKQLESAERQQLTPITQQKSSYKAEISAFGKLQSALESFQGAVDKLNDTKTFQAVSANVSGTGPEVTTDSSAVPGTYTIDVNNLAQAHSIASQRFADTTSNQASVATTITIDQPGISGASFDVSIDPASSSLGDIRDAINAADGGIAASVINDGSGNRLVLTSKDTGASSAMTVTVNGDATLDSKLSFNATDSDPDGMTQTVAAQDASLTVNNIAITSASNNVEGAIQGVTLDLTQASADATSASTLTVSRDTGTIKEDIQSYVDAYNSLQDTMNSLTAFNGGGKAAGELIGNSSVRGIDSGLRQVTSSIVGSGNISMLADMGIDLSVDGKLEVDDTKLTDALNNDMSGVTQFFGGDATTDGLADKLGARLDSILGSNGPIETATSGLENRISSLDDRYSRTEDRINATIDRYREQFSRMDSMVSSMNSTMNYLSQQLSSVGGQ</sequence>
<evidence type="ECO:0000256" key="1">
    <source>
        <dbReference type="ARBA" id="ARBA00009764"/>
    </source>
</evidence>
<keyword evidence="4 5" id="KW-0975">Bacterial flagellum</keyword>
<keyword evidence="9" id="KW-1185">Reference proteome</keyword>
<evidence type="ECO:0000256" key="2">
    <source>
        <dbReference type="ARBA" id="ARBA00011255"/>
    </source>
</evidence>
<comment type="caution">
    <text evidence="8">The sequence shown here is derived from an EMBL/GenBank/DDBJ whole genome shotgun (WGS) entry which is preliminary data.</text>
</comment>
<accession>A0ABS7X0A3</accession>
<protein>
    <recommendedName>
        <fullName evidence="5">Flagellar hook-associated protein 2</fullName>
        <shortName evidence="5">HAP2</shortName>
    </recommendedName>
    <alternativeName>
        <fullName evidence="5">Flagellar cap protein</fullName>
    </alternativeName>
</protein>
<dbReference type="PANTHER" id="PTHR30288">
    <property type="entry name" value="FLAGELLAR CAP/ASSEMBLY PROTEIN FLID"/>
    <property type="match status" value="1"/>
</dbReference>
<dbReference type="RefSeq" id="WP_163649452.1">
    <property type="nucleotide sequence ID" value="NZ_JAGXFD010000001.1"/>
</dbReference>
<keyword evidence="3" id="KW-0175">Coiled coil</keyword>
<gene>
    <name evidence="8" type="primary">fliD</name>
    <name evidence="8" type="ORF">KGQ91_11545</name>
</gene>
<comment type="subunit">
    <text evidence="2 5">Homopentamer.</text>
</comment>
<dbReference type="InterPro" id="IPR003481">
    <property type="entry name" value="FliD_N"/>
</dbReference>
<comment type="similarity">
    <text evidence="1 5">Belongs to the FliD family.</text>
</comment>
<keyword evidence="8" id="KW-0282">Flagellum</keyword>
<evidence type="ECO:0000256" key="3">
    <source>
        <dbReference type="ARBA" id="ARBA00023054"/>
    </source>
</evidence>
<evidence type="ECO:0000259" key="6">
    <source>
        <dbReference type="Pfam" id="PF02465"/>
    </source>
</evidence>
<evidence type="ECO:0000256" key="4">
    <source>
        <dbReference type="ARBA" id="ARBA00023143"/>
    </source>
</evidence>
<name>A0ABS7X0A3_9GAMM</name>
<feature type="domain" description="Flagellar hook-associated protein 2 N-terminal" evidence="6">
    <location>
        <begin position="11"/>
        <end position="106"/>
    </location>
</feature>
<dbReference type="PANTHER" id="PTHR30288:SF0">
    <property type="entry name" value="FLAGELLAR HOOK-ASSOCIATED PROTEIN 2"/>
    <property type="match status" value="1"/>
</dbReference>
<evidence type="ECO:0000313" key="9">
    <source>
        <dbReference type="Proteomes" id="UP001319883"/>
    </source>
</evidence>
<keyword evidence="8" id="KW-0969">Cilium</keyword>
<reference evidence="8 9" key="1">
    <citation type="submission" date="2021-05" db="EMBL/GenBank/DDBJ databases">
        <title>Petroleum and Energy Research Collection (APPE): ex situ preservation of microbial diversity associated with the oil industry and exploitation of its biotechnological potential.</title>
        <authorList>
            <person name="Paixao C.T.M."/>
            <person name="Gomes M.B."/>
            <person name="Oliveira V.M."/>
        </authorList>
    </citation>
    <scope>NUCLEOTIDE SEQUENCE [LARGE SCALE GENOMIC DNA]</scope>
    <source>
        <strain evidence="8 9">LIT2</strain>
    </source>
</reference>
<organism evidence="8 9">
    <name type="scientific">Modicisalibacter tunisiensis</name>
    <dbReference type="NCBI Taxonomy" id="390637"/>
    <lineage>
        <taxon>Bacteria</taxon>
        <taxon>Pseudomonadati</taxon>
        <taxon>Pseudomonadota</taxon>
        <taxon>Gammaproteobacteria</taxon>
        <taxon>Oceanospirillales</taxon>
        <taxon>Halomonadaceae</taxon>
        <taxon>Modicisalibacter</taxon>
    </lineage>
</organism>
<dbReference type="InterPro" id="IPR010809">
    <property type="entry name" value="FliD_C"/>
</dbReference>
<dbReference type="NCBIfam" id="NF005955">
    <property type="entry name" value="PRK08032.1"/>
    <property type="match status" value="1"/>
</dbReference>
<feature type="domain" description="Flagellar hook-associated protein 2 C-terminal" evidence="7">
    <location>
        <begin position="222"/>
        <end position="447"/>
    </location>
</feature>
<evidence type="ECO:0000313" key="8">
    <source>
        <dbReference type="EMBL" id="MBZ9568303.1"/>
    </source>
</evidence>
<evidence type="ECO:0000259" key="7">
    <source>
        <dbReference type="Pfam" id="PF07195"/>
    </source>
</evidence>
<dbReference type="Pfam" id="PF02465">
    <property type="entry name" value="FliD_N"/>
    <property type="match status" value="1"/>
</dbReference>
<dbReference type="Proteomes" id="UP001319883">
    <property type="component" value="Unassembled WGS sequence"/>
</dbReference>
<keyword evidence="8" id="KW-0966">Cell projection</keyword>